<gene>
    <name evidence="1" type="ORF">8014-B2_009</name>
</gene>
<name>K4HZM3_9CAUD</name>
<protein>
    <submittedName>
        <fullName evidence="1">Uncharacterized protein</fullName>
    </submittedName>
</protein>
<accession>K4HZM3</accession>
<proteinExistence type="predicted"/>
<sequence>MENGKIQVMVNTGSVYVDSDFDQAMTIALLLHSAAKIVKKENRNNDDKLTDFEFANLALESYED</sequence>
<keyword evidence="2" id="KW-1185">Reference proteome</keyword>
<reference evidence="1 2" key="1">
    <citation type="journal article" date="2012" name="Appl. Environ. Microbiol.">
        <title>Characterization of Two Virulent Phages of Lactobacillus plantarum.</title>
        <authorList>
            <person name="Briggiler Marco M."/>
            <person name="Garneau J.E."/>
            <person name="Tremblay D."/>
            <person name="Quiberoni A."/>
            <person name="Moineau S."/>
        </authorList>
    </citation>
    <scope>NUCLEOTIDE SEQUENCE [LARGE SCALE GENOMIC DNA]</scope>
</reference>
<dbReference type="Proteomes" id="UP000008061">
    <property type="component" value="Segment"/>
</dbReference>
<evidence type="ECO:0000313" key="2">
    <source>
        <dbReference type="Proteomes" id="UP000008061"/>
    </source>
</evidence>
<dbReference type="EMBL" id="JX486088">
    <property type="protein sequence ID" value="AFU63076.1"/>
    <property type="molecule type" value="Genomic_DNA"/>
</dbReference>
<evidence type="ECO:0000313" key="1">
    <source>
        <dbReference type="EMBL" id="AFU63076.1"/>
    </source>
</evidence>
<organism evidence="1 2">
    <name type="scientific">Lactobacillus phage ATCC 8014-B2</name>
    <dbReference type="NCBI Taxonomy" id="1225795"/>
    <lineage>
        <taxon>Viruses</taxon>
        <taxon>Duplodnaviria</taxon>
        <taxon>Heunggongvirae</taxon>
        <taxon>Uroviricota</taxon>
        <taxon>Caudoviricetes</taxon>
        <taxon>Tybeckvirinae</taxon>
        <taxon>Douglaswolinvirus</taxon>
        <taxon>Douglaswolinvirus B2</taxon>
    </lineage>
</organism>